<feature type="compositionally biased region" description="Polar residues" evidence="2">
    <location>
        <begin position="395"/>
        <end position="407"/>
    </location>
</feature>
<sequence>MPASPVQNPPAQAESKTAKKKKAKAAAAAAAAERSDSPAPATPEKAGSVTDANEASENAYIRELKRNIRNTSKKISNATKTQALIQENKDKSIEQLISSKIINADQKRQVDNKPALEAELARYEEQLVQVQKIDDEWRALAASAKSDTERKLIDKFEKEKLDAIAETKQQAEADAKKTVEDAFLLLSQFLRLVAHRRGEAPGSEEDLDKANEGILASVYGGDSAAVASMVKLYHGSEETTVSVAGEPLDVTFATIKEQVIAAAAPNPPELSAEEPEAEPAVAADATESPRLIQTDPTVAHAGLTEIDAGTDTPLTNGHVAEASGEGEAPISNTYADDGAANAAAETSSDLAEDLAASHEWVEVQKPAEAPATETAPNAAPADGNTQSWADDHPEPSTNTTSTDQNDGFQAVQRNRGRGDREGGPRGGRGGHHRGRGGFRGDGHRGRGRGGPRGGPRGGNFRREENVASS</sequence>
<dbReference type="Proteomes" id="UP000241462">
    <property type="component" value="Unassembled WGS sequence"/>
</dbReference>
<dbReference type="InParanoid" id="A0A2T3A8A4"/>
<feature type="compositionally biased region" description="Gly residues" evidence="2">
    <location>
        <begin position="448"/>
        <end position="457"/>
    </location>
</feature>
<evidence type="ECO:0000313" key="4">
    <source>
        <dbReference type="EMBL" id="PSR85576.1"/>
    </source>
</evidence>
<dbReference type="AlphaFoldDB" id="A0A2T3A8A4"/>
<feature type="compositionally biased region" description="Polar residues" evidence="2">
    <location>
        <begin position="1"/>
        <end position="10"/>
    </location>
</feature>
<feature type="region of interest" description="Disordered" evidence="2">
    <location>
        <begin position="305"/>
        <end position="334"/>
    </location>
</feature>
<feature type="region of interest" description="Disordered" evidence="2">
    <location>
        <begin position="367"/>
        <end position="469"/>
    </location>
</feature>
<evidence type="ECO:0000259" key="3">
    <source>
        <dbReference type="Pfam" id="PF26434"/>
    </source>
</evidence>
<evidence type="ECO:0000256" key="2">
    <source>
        <dbReference type="SAM" id="MobiDB-lite"/>
    </source>
</evidence>
<protein>
    <recommendedName>
        <fullName evidence="3">YAG7-like dimerisation domain-containing protein</fullName>
    </recommendedName>
</protein>
<feature type="compositionally biased region" description="Basic and acidic residues" evidence="2">
    <location>
        <begin position="460"/>
        <end position="469"/>
    </location>
</feature>
<reference evidence="4 5" key="1">
    <citation type="journal article" date="2018" name="Mycol. Prog.">
        <title>Coniella lustricola, a new species from submerged detritus.</title>
        <authorList>
            <person name="Raudabaugh D.B."/>
            <person name="Iturriaga T."/>
            <person name="Carver A."/>
            <person name="Mondo S."/>
            <person name="Pangilinan J."/>
            <person name="Lipzen A."/>
            <person name="He G."/>
            <person name="Amirebrahimi M."/>
            <person name="Grigoriev I.V."/>
            <person name="Miller A.N."/>
        </authorList>
    </citation>
    <scope>NUCLEOTIDE SEQUENCE [LARGE SCALE GENOMIC DNA]</scope>
    <source>
        <strain evidence="4 5">B22-T-1</strain>
    </source>
</reference>
<dbReference type="STRING" id="2025994.A0A2T3A8A4"/>
<feature type="region of interest" description="Disordered" evidence="2">
    <location>
        <begin position="1"/>
        <end position="56"/>
    </location>
</feature>
<feature type="coiled-coil region" evidence="1">
    <location>
        <begin position="106"/>
        <end position="133"/>
    </location>
</feature>
<gene>
    <name evidence="4" type="ORF">BD289DRAFT_460887</name>
</gene>
<dbReference type="EMBL" id="KZ678441">
    <property type="protein sequence ID" value="PSR85576.1"/>
    <property type="molecule type" value="Genomic_DNA"/>
</dbReference>
<keyword evidence="5" id="KW-1185">Reference proteome</keyword>
<name>A0A2T3A8A4_9PEZI</name>
<dbReference type="OrthoDB" id="5399559at2759"/>
<feature type="domain" description="YAG7-like dimerisation" evidence="3">
    <location>
        <begin position="176"/>
        <end position="259"/>
    </location>
</feature>
<evidence type="ECO:0000313" key="5">
    <source>
        <dbReference type="Proteomes" id="UP000241462"/>
    </source>
</evidence>
<dbReference type="InterPro" id="IPR058602">
    <property type="entry name" value="YAG7_dimerisation_dom"/>
</dbReference>
<accession>A0A2T3A8A4</accession>
<feature type="compositionally biased region" description="Low complexity" evidence="2">
    <location>
        <begin position="367"/>
        <end position="381"/>
    </location>
</feature>
<keyword evidence="1" id="KW-0175">Coiled coil</keyword>
<organism evidence="4 5">
    <name type="scientific">Coniella lustricola</name>
    <dbReference type="NCBI Taxonomy" id="2025994"/>
    <lineage>
        <taxon>Eukaryota</taxon>
        <taxon>Fungi</taxon>
        <taxon>Dikarya</taxon>
        <taxon>Ascomycota</taxon>
        <taxon>Pezizomycotina</taxon>
        <taxon>Sordariomycetes</taxon>
        <taxon>Sordariomycetidae</taxon>
        <taxon>Diaporthales</taxon>
        <taxon>Schizoparmaceae</taxon>
        <taxon>Coniella</taxon>
    </lineage>
</organism>
<feature type="region of interest" description="Disordered" evidence="2">
    <location>
        <begin position="266"/>
        <end position="292"/>
    </location>
</feature>
<dbReference type="Pfam" id="PF26434">
    <property type="entry name" value="YAG7_C"/>
    <property type="match status" value="1"/>
</dbReference>
<proteinExistence type="predicted"/>
<evidence type="ECO:0000256" key="1">
    <source>
        <dbReference type="SAM" id="Coils"/>
    </source>
</evidence>